<dbReference type="Proteomes" id="UP000298381">
    <property type="component" value="Unassembled WGS sequence"/>
</dbReference>
<dbReference type="RefSeq" id="WP_135269758.1">
    <property type="nucleotide sequence ID" value="NZ_SRIB01000001.1"/>
</dbReference>
<sequence>MSNVKLWTRQDERSLEELQKNKIFINKEEYIRKQYEDIADYFIELYKWFVKEAAKKVPKPDYVSMPIWCSISKENMYRPIEGSICYELEVPEEEVIYFDGQKWDYVLNHLYIPKDEKDHENYLNELRLKGFKNEFEFFVGSKAHFYPEERNKIISSWTRIFDIEEWNIFRVQANIWQIKEEYVKEIYYPR</sequence>
<dbReference type="InterPro" id="IPR024211">
    <property type="entry name" value="DUF3841"/>
</dbReference>
<evidence type="ECO:0000313" key="2">
    <source>
        <dbReference type="Proteomes" id="UP000298381"/>
    </source>
</evidence>
<accession>A0A4Z0D9R6</accession>
<reference evidence="1 2" key="1">
    <citation type="submission" date="2019-03" db="EMBL/GenBank/DDBJ databases">
        <title>Draft genome sequence data and analysis of a Fermenting Bacterium, Soehngenia longevitae strain 1933PT, isolated from petroleum reservoir in Azerbaijan.</title>
        <authorList>
            <person name="Grouzdev D.S."/>
            <person name="Bidzhieva S.K."/>
            <person name="Sokolova D.S."/>
            <person name="Tourova T.P."/>
            <person name="Poltaraus A.B."/>
            <person name="Nazina T.N."/>
        </authorList>
    </citation>
    <scope>NUCLEOTIDE SEQUENCE [LARGE SCALE GENOMIC DNA]</scope>
    <source>
        <strain evidence="1 2">1933P</strain>
    </source>
</reference>
<evidence type="ECO:0000313" key="1">
    <source>
        <dbReference type="EMBL" id="TFZ41603.1"/>
    </source>
</evidence>
<name>A0A4Z0D9R6_9FIRM</name>
<proteinExistence type="predicted"/>
<dbReference type="AlphaFoldDB" id="A0A4Z0D9R6"/>
<dbReference type="OrthoDB" id="286252at2"/>
<protein>
    <submittedName>
        <fullName evidence="1">DUF3841 domain-containing protein</fullName>
    </submittedName>
</protein>
<keyword evidence="2" id="KW-1185">Reference proteome</keyword>
<organism evidence="1 2">
    <name type="scientific">Soehngenia longivitae</name>
    <dbReference type="NCBI Taxonomy" id="2562294"/>
    <lineage>
        <taxon>Bacteria</taxon>
        <taxon>Bacillati</taxon>
        <taxon>Bacillota</taxon>
        <taxon>Tissierellia</taxon>
        <taxon>Tissierellales</taxon>
        <taxon>Tissierellaceae</taxon>
        <taxon>Soehngenia</taxon>
    </lineage>
</organism>
<gene>
    <name evidence="1" type="ORF">E4100_00220</name>
</gene>
<dbReference type="EMBL" id="SRIB01000001">
    <property type="protein sequence ID" value="TFZ41603.1"/>
    <property type="molecule type" value="Genomic_DNA"/>
</dbReference>
<comment type="caution">
    <text evidence="1">The sequence shown here is derived from an EMBL/GenBank/DDBJ whole genome shotgun (WGS) entry which is preliminary data.</text>
</comment>
<dbReference type="Pfam" id="PF12952">
    <property type="entry name" value="DUF3841"/>
    <property type="match status" value="1"/>
</dbReference>